<dbReference type="SUPFAM" id="SSF161098">
    <property type="entry name" value="MetI-like"/>
    <property type="match status" value="1"/>
</dbReference>
<dbReference type="PANTHER" id="PTHR32243:SF18">
    <property type="entry name" value="INNER MEMBRANE ABC TRANSPORTER PERMEASE PROTEIN YCJP"/>
    <property type="match status" value="1"/>
</dbReference>
<evidence type="ECO:0000256" key="5">
    <source>
        <dbReference type="ARBA" id="ARBA00022692"/>
    </source>
</evidence>
<evidence type="ECO:0000259" key="9">
    <source>
        <dbReference type="PROSITE" id="PS50928"/>
    </source>
</evidence>
<keyword evidence="3 8" id="KW-0813">Transport</keyword>
<evidence type="ECO:0000256" key="4">
    <source>
        <dbReference type="ARBA" id="ARBA00022475"/>
    </source>
</evidence>
<keyword evidence="6 8" id="KW-1133">Transmembrane helix</keyword>
<dbReference type="EMBL" id="CYHG01000010">
    <property type="protein sequence ID" value="CUB05276.1"/>
    <property type="molecule type" value="Genomic_DNA"/>
</dbReference>
<dbReference type="PANTHER" id="PTHR32243">
    <property type="entry name" value="MALTOSE TRANSPORT SYSTEM PERMEASE-RELATED"/>
    <property type="match status" value="1"/>
</dbReference>
<dbReference type="InterPro" id="IPR035906">
    <property type="entry name" value="MetI-like_sf"/>
</dbReference>
<dbReference type="AlphaFoldDB" id="A0A0K6IQ99"/>
<feature type="transmembrane region" description="Helical" evidence="8">
    <location>
        <begin position="12"/>
        <end position="34"/>
    </location>
</feature>
<evidence type="ECO:0000256" key="3">
    <source>
        <dbReference type="ARBA" id="ARBA00022448"/>
    </source>
</evidence>
<feature type="transmembrane region" description="Helical" evidence="8">
    <location>
        <begin position="108"/>
        <end position="129"/>
    </location>
</feature>
<evidence type="ECO:0000256" key="8">
    <source>
        <dbReference type="RuleBase" id="RU363032"/>
    </source>
</evidence>
<evidence type="ECO:0000256" key="2">
    <source>
        <dbReference type="ARBA" id="ARBA00009047"/>
    </source>
</evidence>
<feature type="transmembrane region" description="Helical" evidence="8">
    <location>
        <begin position="141"/>
        <end position="163"/>
    </location>
</feature>
<evidence type="ECO:0000256" key="7">
    <source>
        <dbReference type="ARBA" id="ARBA00023136"/>
    </source>
</evidence>
<keyword evidence="11" id="KW-1185">Reference proteome</keyword>
<dbReference type="RefSeq" id="WP_055463915.1">
    <property type="nucleotide sequence ID" value="NZ_CYHG01000010.1"/>
</dbReference>
<dbReference type="PROSITE" id="PS50928">
    <property type="entry name" value="ABC_TM1"/>
    <property type="match status" value="1"/>
</dbReference>
<dbReference type="Gene3D" id="1.10.3720.10">
    <property type="entry name" value="MetI-like"/>
    <property type="match status" value="1"/>
</dbReference>
<evidence type="ECO:0000256" key="1">
    <source>
        <dbReference type="ARBA" id="ARBA00004651"/>
    </source>
</evidence>
<dbReference type="CDD" id="cd06261">
    <property type="entry name" value="TM_PBP2"/>
    <property type="match status" value="1"/>
</dbReference>
<reference evidence="11" key="1">
    <citation type="submission" date="2015-08" db="EMBL/GenBank/DDBJ databases">
        <authorList>
            <person name="Varghese N."/>
        </authorList>
    </citation>
    <scope>NUCLEOTIDE SEQUENCE [LARGE SCALE GENOMIC DNA]</scope>
    <source>
        <strain evidence="11">JCM 18476</strain>
    </source>
</reference>
<gene>
    <name evidence="10" type="ORF">Ga0061065_11021</name>
</gene>
<organism evidence="10 11">
    <name type="scientific">Marinomonas fungiae</name>
    <dbReference type="NCBI Taxonomy" id="1137284"/>
    <lineage>
        <taxon>Bacteria</taxon>
        <taxon>Pseudomonadati</taxon>
        <taxon>Pseudomonadota</taxon>
        <taxon>Gammaproteobacteria</taxon>
        <taxon>Oceanospirillales</taxon>
        <taxon>Oceanospirillaceae</taxon>
        <taxon>Marinomonas</taxon>
    </lineage>
</organism>
<feature type="domain" description="ABC transmembrane type-1" evidence="9">
    <location>
        <begin position="72"/>
        <end position="262"/>
    </location>
</feature>
<feature type="transmembrane region" description="Helical" evidence="8">
    <location>
        <begin position="239"/>
        <end position="262"/>
    </location>
</feature>
<protein>
    <submittedName>
        <fullName evidence="10">Mannitol ABC transporter membrane protein/sorbitol ABC transporter membrane protein</fullName>
    </submittedName>
</protein>
<evidence type="ECO:0000313" key="10">
    <source>
        <dbReference type="EMBL" id="CUB05276.1"/>
    </source>
</evidence>
<dbReference type="GO" id="GO:0005886">
    <property type="term" value="C:plasma membrane"/>
    <property type="evidence" value="ECO:0007669"/>
    <property type="project" value="UniProtKB-SubCell"/>
</dbReference>
<dbReference type="OrthoDB" id="9815445at2"/>
<dbReference type="STRING" id="1137284.GCA_001418205_02862"/>
<dbReference type="Proteomes" id="UP000182769">
    <property type="component" value="Unassembled WGS sequence"/>
</dbReference>
<name>A0A0K6IQ99_9GAMM</name>
<keyword evidence="4" id="KW-1003">Cell membrane</keyword>
<keyword evidence="5 8" id="KW-0812">Transmembrane</keyword>
<dbReference type="GO" id="GO:0055085">
    <property type="term" value="P:transmembrane transport"/>
    <property type="evidence" value="ECO:0007669"/>
    <property type="project" value="InterPro"/>
</dbReference>
<dbReference type="InterPro" id="IPR050901">
    <property type="entry name" value="BP-dep_ABC_trans_perm"/>
</dbReference>
<dbReference type="InterPro" id="IPR000515">
    <property type="entry name" value="MetI-like"/>
</dbReference>
<feature type="transmembrane region" description="Helical" evidence="8">
    <location>
        <begin position="76"/>
        <end position="96"/>
    </location>
</feature>
<evidence type="ECO:0000256" key="6">
    <source>
        <dbReference type="ARBA" id="ARBA00022989"/>
    </source>
</evidence>
<keyword evidence="7 8" id="KW-0472">Membrane</keyword>
<feature type="transmembrane region" description="Helical" evidence="8">
    <location>
        <begin position="184"/>
        <end position="207"/>
    </location>
</feature>
<accession>A0A0K6IQ99</accession>
<dbReference type="Pfam" id="PF00528">
    <property type="entry name" value="BPD_transp_1"/>
    <property type="match status" value="1"/>
</dbReference>
<evidence type="ECO:0000313" key="11">
    <source>
        <dbReference type="Proteomes" id="UP000182769"/>
    </source>
</evidence>
<proteinExistence type="inferred from homology"/>
<comment type="similarity">
    <text evidence="2">Belongs to the binding-protein-dependent transport system permease family. MalFG subfamily.</text>
</comment>
<comment type="subcellular location">
    <subcellularLocation>
        <location evidence="1 8">Cell membrane</location>
        <topology evidence="1 8">Multi-pass membrane protein</topology>
    </subcellularLocation>
</comment>
<sequence length="276" mass="30639">MTLTQQRKLKTLLVGLASWTVALLLFFPIFWMFITSFKTELQAISVPPQLFFEPTFENFSIVQERSDYLKHAWNSVVTSFGATLLALIIAIPAAYSMAFFPGKKTKDILLWMLSTKMLPAVGVLVPIYILSRDYGLLDSKLGLVIIFTLMNLPIIVWMLFSYFKDLPKEILEAARMDGATPWDEMVRVVLPLSVGGIASTGLLSIVLCWNEAFWSLNLTASEAAPLTAMIASYSSPEGLFWAKLSAASTLACAPIVIFGWFCQKQLVQGLTFGAVK</sequence>